<evidence type="ECO:0000259" key="13">
    <source>
        <dbReference type="Pfam" id="PF00586"/>
    </source>
</evidence>
<reference evidence="15 16" key="1">
    <citation type="submission" date="2019-09" db="EMBL/GenBank/DDBJ databases">
        <title>Draft genome sequence assemblies of isolates from the urinary tract.</title>
        <authorList>
            <person name="Mores C.R."/>
            <person name="Putonti C."/>
            <person name="Wolfe A.J."/>
        </authorList>
    </citation>
    <scope>NUCLEOTIDE SEQUENCE [LARGE SCALE GENOMIC DNA]</scope>
    <source>
        <strain evidence="15 16">UMB623</strain>
    </source>
</reference>
<name>A0A5N1GLA1_9LACT</name>
<protein>
    <recommendedName>
        <fullName evidence="4 12">Phosphoribosylformylglycinamidine cyclo-ligase</fullName>
        <ecNumber evidence="3 12">6.3.3.1</ecNumber>
    </recommendedName>
    <alternativeName>
        <fullName evidence="9 12">AIR synthase</fullName>
    </alternativeName>
    <alternativeName>
        <fullName evidence="10 12">AIRS</fullName>
    </alternativeName>
    <alternativeName>
        <fullName evidence="8 12">Phosphoribosyl-aminoimidazole synthetase</fullName>
    </alternativeName>
</protein>
<evidence type="ECO:0000256" key="12">
    <source>
        <dbReference type="HAMAP-Rule" id="MF_00741"/>
    </source>
</evidence>
<organism evidence="15 16">
    <name type="scientific">Aerococcus sanguinicola</name>
    <dbReference type="NCBI Taxonomy" id="119206"/>
    <lineage>
        <taxon>Bacteria</taxon>
        <taxon>Bacillati</taxon>
        <taxon>Bacillota</taxon>
        <taxon>Bacilli</taxon>
        <taxon>Lactobacillales</taxon>
        <taxon>Aerococcaceae</taxon>
        <taxon>Aerococcus</taxon>
    </lineage>
</organism>
<keyword evidence="5 12" id="KW-0436">Ligase</keyword>
<dbReference type="InterPro" id="IPR010918">
    <property type="entry name" value="PurM-like_C_dom"/>
</dbReference>
<evidence type="ECO:0000259" key="14">
    <source>
        <dbReference type="Pfam" id="PF02769"/>
    </source>
</evidence>
<dbReference type="HAMAP" id="MF_00741">
    <property type="entry name" value="AIRS"/>
    <property type="match status" value="1"/>
</dbReference>
<evidence type="ECO:0000256" key="11">
    <source>
        <dbReference type="ARBA" id="ARBA00049057"/>
    </source>
</evidence>
<evidence type="ECO:0000256" key="3">
    <source>
        <dbReference type="ARBA" id="ARBA00013047"/>
    </source>
</evidence>
<dbReference type="GO" id="GO:0006189">
    <property type="term" value="P:'de novo' IMP biosynthetic process"/>
    <property type="evidence" value="ECO:0007669"/>
    <property type="project" value="UniProtKB-UniRule"/>
</dbReference>
<feature type="domain" description="PurM-like C-terminal" evidence="14">
    <location>
        <begin position="173"/>
        <end position="344"/>
    </location>
</feature>
<dbReference type="FunFam" id="3.30.1330.10:FF:000001">
    <property type="entry name" value="Phosphoribosylformylglycinamidine cyclo-ligase"/>
    <property type="match status" value="1"/>
</dbReference>
<dbReference type="FunFam" id="3.90.650.10:FF:000001">
    <property type="entry name" value="Phosphoribosylformylglycinamidine cyclo-ligase"/>
    <property type="match status" value="1"/>
</dbReference>
<comment type="similarity">
    <text evidence="2 12">Belongs to the AIR synthase family.</text>
</comment>
<dbReference type="InterPro" id="IPR016188">
    <property type="entry name" value="PurM-like_N"/>
</dbReference>
<feature type="domain" description="PurM-like N-terminal" evidence="13">
    <location>
        <begin position="56"/>
        <end position="161"/>
    </location>
</feature>
<dbReference type="AlphaFoldDB" id="A0A5N1GLA1"/>
<dbReference type="GO" id="GO:0004637">
    <property type="term" value="F:phosphoribosylamine-glycine ligase activity"/>
    <property type="evidence" value="ECO:0007669"/>
    <property type="project" value="TreeGrafter"/>
</dbReference>
<evidence type="ECO:0000256" key="9">
    <source>
        <dbReference type="ARBA" id="ARBA00032931"/>
    </source>
</evidence>
<dbReference type="Gene3D" id="3.30.1330.10">
    <property type="entry name" value="PurM-like, N-terminal domain"/>
    <property type="match status" value="1"/>
</dbReference>
<keyword evidence="7 12" id="KW-0067">ATP-binding</keyword>
<dbReference type="EC" id="6.3.3.1" evidence="3 12"/>
<evidence type="ECO:0000256" key="1">
    <source>
        <dbReference type="ARBA" id="ARBA00004686"/>
    </source>
</evidence>
<evidence type="ECO:0000256" key="8">
    <source>
        <dbReference type="ARBA" id="ARBA00031908"/>
    </source>
</evidence>
<dbReference type="Proteomes" id="UP000327148">
    <property type="component" value="Unassembled WGS sequence"/>
</dbReference>
<keyword evidence="6 12" id="KW-0547">Nucleotide-binding</keyword>
<comment type="subcellular location">
    <subcellularLocation>
        <location evidence="12">Cytoplasm</location>
    </subcellularLocation>
</comment>
<dbReference type="GO" id="GO:0004641">
    <property type="term" value="F:phosphoribosylformylglycinamidine cyclo-ligase activity"/>
    <property type="evidence" value="ECO:0007669"/>
    <property type="project" value="UniProtKB-UniRule"/>
</dbReference>
<gene>
    <name evidence="12" type="primary">purM</name>
    <name evidence="15" type="ORF">F6I03_04765</name>
</gene>
<evidence type="ECO:0000313" key="16">
    <source>
        <dbReference type="Proteomes" id="UP000327148"/>
    </source>
</evidence>
<comment type="catalytic activity">
    <reaction evidence="11 12">
        <text>2-formamido-N(1)-(5-O-phospho-beta-D-ribosyl)acetamidine + ATP = 5-amino-1-(5-phospho-beta-D-ribosyl)imidazole + ADP + phosphate + H(+)</text>
        <dbReference type="Rhea" id="RHEA:23032"/>
        <dbReference type="ChEBI" id="CHEBI:15378"/>
        <dbReference type="ChEBI" id="CHEBI:30616"/>
        <dbReference type="ChEBI" id="CHEBI:43474"/>
        <dbReference type="ChEBI" id="CHEBI:137981"/>
        <dbReference type="ChEBI" id="CHEBI:147287"/>
        <dbReference type="ChEBI" id="CHEBI:456216"/>
        <dbReference type="EC" id="6.3.3.1"/>
    </reaction>
</comment>
<comment type="caution">
    <text evidence="15">The sequence shown here is derived from an EMBL/GenBank/DDBJ whole genome shotgun (WGS) entry which is preliminary data.</text>
</comment>
<dbReference type="Pfam" id="PF02769">
    <property type="entry name" value="AIRS_C"/>
    <property type="match status" value="1"/>
</dbReference>
<dbReference type="SUPFAM" id="SSF55326">
    <property type="entry name" value="PurM N-terminal domain-like"/>
    <property type="match status" value="1"/>
</dbReference>
<evidence type="ECO:0000256" key="10">
    <source>
        <dbReference type="ARBA" id="ARBA00033093"/>
    </source>
</evidence>
<dbReference type="RefSeq" id="WP_070431527.1">
    <property type="nucleotide sequence ID" value="NZ_VYWO01000002.1"/>
</dbReference>
<dbReference type="InterPro" id="IPR036676">
    <property type="entry name" value="PurM-like_C_sf"/>
</dbReference>
<evidence type="ECO:0000256" key="7">
    <source>
        <dbReference type="ARBA" id="ARBA00022840"/>
    </source>
</evidence>
<dbReference type="SUPFAM" id="SSF56042">
    <property type="entry name" value="PurM C-terminal domain-like"/>
    <property type="match status" value="1"/>
</dbReference>
<dbReference type="NCBIfam" id="TIGR00878">
    <property type="entry name" value="purM"/>
    <property type="match status" value="1"/>
</dbReference>
<evidence type="ECO:0000256" key="2">
    <source>
        <dbReference type="ARBA" id="ARBA00010280"/>
    </source>
</evidence>
<dbReference type="Gene3D" id="3.90.650.10">
    <property type="entry name" value="PurM-like C-terminal domain"/>
    <property type="match status" value="1"/>
</dbReference>
<dbReference type="Pfam" id="PF00586">
    <property type="entry name" value="AIRS"/>
    <property type="match status" value="1"/>
</dbReference>
<comment type="pathway">
    <text evidence="1 12">Purine metabolism; IMP biosynthesis via de novo pathway; 5-amino-1-(5-phospho-D-ribosyl)imidazole from N(2)-formyl-N(1)-(5-phospho-D-ribosyl)glycinamide: step 2/2.</text>
</comment>
<dbReference type="PANTHER" id="PTHR10520:SF12">
    <property type="entry name" value="TRIFUNCTIONAL PURINE BIOSYNTHETIC PROTEIN ADENOSINE-3"/>
    <property type="match status" value="1"/>
</dbReference>
<dbReference type="CDD" id="cd02196">
    <property type="entry name" value="PurM"/>
    <property type="match status" value="1"/>
</dbReference>
<keyword evidence="12" id="KW-0963">Cytoplasm</keyword>
<dbReference type="GO" id="GO:0005524">
    <property type="term" value="F:ATP binding"/>
    <property type="evidence" value="ECO:0007669"/>
    <property type="project" value="UniProtKB-KW"/>
</dbReference>
<dbReference type="GO" id="GO:0046084">
    <property type="term" value="P:adenine biosynthetic process"/>
    <property type="evidence" value="ECO:0007669"/>
    <property type="project" value="TreeGrafter"/>
</dbReference>
<proteinExistence type="inferred from homology"/>
<evidence type="ECO:0000256" key="6">
    <source>
        <dbReference type="ARBA" id="ARBA00022741"/>
    </source>
</evidence>
<evidence type="ECO:0000256" key="4">
    <source>
        <dbReference type="ARBA" id="ARBA00020367"/>
    </source>
</evidence>
<evidence type="ECO:0000313" key="15">
    <source>
        <dbReference type="EMBL" id="KAA9301184.1"/>
    </source>
</evidence>
<dbReference type="STRING" id="119206.AWM72_03915"/>
<dbReference type="OrthoDB" id="9802507at2"/>
<dbReference type="PANTHER" id="PTHR10520">
    <property type="entry name" value="TRIFUNCTIONAL PURINE BIOSYNTHETIC PROTEIN ADENOSINE-3-RELATED"/>
    <property type="match status" value="1"/>
</dbReference>
<keyword evidence="12" id="KW-0658">Purine biosynthesis</keyword>
<dbReference type="GO" id="GO:0005829">
    <property type="term" value="C:cytosol"/>
    <property type="evidence" value="ECO:0007669"/>
    <property type="project" value="TreeGrafter"/>
</dbReference>
<dbReference type="InterPro" id="IPR036921">
    <property type="entry name" value="PurM-like_N_sf"/>
</dbReference>
<sequence length="345" mass="36770">MDNAYSQAGVDVTAGYEAVRRMSKHVEKTRRPEVLSDLGGFGAAFSLKAFDYQDPVLVSGTDGVGTKLLLAIQSQVYDQIGIDCVAMCVNDILAQGAEPLYFLDYLAVAKNDPAIIEAIVKGVCTGCQEAGAALIGGETAEMPDMYTGNDFDLAGFAVGIADRQALIQKKAVKAGDILVGLASSGLHSNGYSLVRKVFFKDHDFALDEPLDLVPEAASLGEELLKPTRIYVASLLPLLQAGKIHGLAHITGGGFIENIPRMLPEGLCAQIDRGTWPVLAIFKALAHYGQIPEEDLYEIFNMGIGMVAAVAADDLELVLADLEAAGEAAYVIGRVVEDSDHKIQIR</sequence>
<dbReference type="EMBL" id="VYWO01000002">
    <property type="protein sequence ID" value="KAA9301184.1"/>
    <property type="molecule type" value="Genomic_DNA"/>
</dbReference>
<dbReference type="UniPathway" id="UPA00074">
    <property type="reaction ID" value="UER00129"/>
</dbReference>
<accession>A0A5N1GLA1</accession>
<evidence type="ECO:0000256" key="5">
    <source>
        <dbReference type="ARBA" id="ARBA00022598"/>
    </source>
</evidence>
<dbReference type="InterPro" id="IPR004733">
    <property type="entry name" value="PurM_cligase"/>
</dbReference>